<proteinExistence type="predicted"/>
<reference evidence="2" key="1">
    <citation type="submission" date="2018-05" db="EMBL/GenBank/DDBJ databases">
        <authorList>
            <person name="Lanie J.A."/>
            <person name="Ng W.-L."/>
            <person name="Kazmierczak K.M."/>
            <person name="Andrzejewski T.M."/>
            <person name="Davidsen T.M."/>
            <person name="Wayne K.J."/>
            <person name="Tettelin H."/>
            <person name="Glass J.I."/>
            <person name="Rusch D."/>
            <person name="Podicherti R."/>
            <person name="Tsui H.-C.T."/>
            <person name="Winkler M.E."/>
        </authorList>
    </citation>
    <scope>NUCLEOTIDE SEQUENCE</scope>
</reference>
<evidence type="ECO:0000313" key="2">
    <source>
        <dbReference type="EMBL" id="SUZ60645.1"/>
    </source>
</evidence>
<feature type="domain" description="FAS1-like dehydratase" evidence="1">
    <location>
        <begin position="21"/>
        <end position="134"/>
    </location>
</feature>
<evidence type="ECO:0000259" key="1">
    <source>
        <dbReference type="Pfam" id="PF13452"/>
    </source>
</evidence>
<name>A0A381P136_9ZZZZ</name>
<dbReference type="SUPFAM" id="SSF54637">
    <property type="entry name" value="Thioesterase/thiol ester dehydrase-isomerase"/>
    <property type="match status" value="1"/>
</dbReference>
<sequence>MTDIDDLRSKFLDLEFDRTGFVIDAEQSAKVAKASGETREAFIDPTDPNFEACAPILASLASGRRLPIDFPALGGISMDGGKAVACIKPVRPGIKLTGKTHLHDIYAKSGRSGRMIFLVSRMQLYDESGEHLATTDSRQVIRERPDK</sequence>
<accession>A0A381P136</accession>
<dbReference type="AlphaFoldDB" id="A0A381P136"/>
<dbReference type="InterPro" id="IPR029069">
    <property type="entry name" value="HotDog_dom_sf"/>
</dbReference>
<dbReference type="Pfam" id="PF13452">
    <property type="entry name" value="FAS1_DH_region"/>
    <property type="match status" value="1"/>
</dbReference>
<organism evidence="2">
    <name type="scientific">marine metagenome</name>
    <dbReference type="NCBI Taxonomy" id="408172"/>
    <lineage>
        <taxon>unclassified sequences</taxon>
        <taxon>metagenomes</taxon>
        <taxon>ecological metagenomes</taxon>
    </lineage>
</organism>
<gene>
    <name evidence="2" type="ORF">METZ01_LOCUS13499</name>
</gene>
<protein>
    <recommendedName>
        <fullName evidence="1">FAS1-like dehydratase domain-containing protein</fullName>
    </recommendedName>
</protein>
<dbReference type="InterPro" id="IPR039569">
    <property type="entry name" value="FAS1-like_DH_region"/>
</dbReference>
<dbReference type="Gene3D" id="3.10.129.10">
    <property type="entry name" value="Hotdog Thioesterase"/>
    <property type="match status" value="1"/>
</dbReference>
<dbReference type="EMBL" id="UINC01000756">
    <property type="protein sequence ID" value="SUZ60645.1"/>
    <property type="molecule type" value="Genomic_DNA"/>
</dbReference>